<dbReference type="Gene3D" id="1.50.10.20">
    <property type="match status" value="1"/>
</dbReference>
<dbReference type="AlphaFoldDB" id="A0A0P6XYS5"/>
<evidence type="ECO:0000313" key="1">
    <source>
        <dbReference type="EMBL" id="KPL78356.1"/>
    </source>
</evidence>
<name>A0A0P6XYS5_9CHLR</name>
<evidence type="ECO:0000313" key="2">
    <source>
        <dbReference type="Proteomes" id="UP000050417"/>
    </source>
</evidence>
<dbReference type="EMBL" id="LGCL01000019">
    <property type="protein sequence ID" value="KPL78356.1"/>
    <property type="molecule type" value="Genomic_DNA"/>
</dbReference>
<gene>
    <name evidence="1" type="ORF">ADN00_07470</name>
</gene>
<dbReference type="Proteomes" id="UP000050417">
    <property type="component" value="Unassembled WGS sequence"/>
</dbReference>
<dbReference type="InterPro" id="IPR008930">
    <property type="entry name" value="Terpenoid_cyclase/PrenylTrfase"/>
</dbReference>
<reference evidence="1 2" key="1">
    <citation type="submission" date="2015-07" db="EMBL/GenBank/DDBJ databases">
        <title>Genome sequence of Ornatilinea apprima DSM 23815.</title>
        <authorList>
            <person name="Hemp J."/>
            <person name="Ward L.M."/>
            <person name="Pace L.A."/>
            <person name="Fischer W.W."/>
        </authorList>
    </citation>
    <scope>NUCLEOTIDE SEQUENCE [LARGE SCALE GENOMIC DNA]</scope>
    <source>
        <strain evidence="1 2">P3M-1</strain>
    </source>
</reference>
<dbReference type="STRING" id="1134406.ADN00_07470"/>
<evidence type="ECO:0008006" key="3">
    <source>
        <dbReference type="Google" id="ProtNLM"/>
    </source>
</evidence>
<accession>A0A0P6XYS5</accession>
<organism evidence="1 2">
    <name type="scientific">Ornatilinea apprima</name>
    <dbReference type="NCBI Taxonomy" id="1134406"/>
    <lineage>
        <taxon>Bacteria</taxon>
        <taxon>Bacillati</taxon>
        <taxon>Chloroflexota</taxon>
        <taxon>Anaerolineae</taxon>
        <taxon>Anaerolineales</taxon>
        <taxon>Anaerolineaceae</taxon>
        <taxon>Ornatilinea</taxon>
    </lineage>
</organism>
<comment type="caution">
    <text evidence="1">The sequence shown here is derived from an EMBL/GenBank/DDBJ whole genome shotgun (WGS) entry which is preliminary data.</text>
</comment>
<proteinExistence type="predicted"/>
<dbReference type="SUPFAM" id="SSF48239">
    <property type="entry name" value="Terpenoid cyclases/Protein prenyltransferases"/>
    <property type="match status" value="1"/>
</dbReference>
<keyword evidence="2" id="KW-1185">Reference proteome</keyword>
<protein>
    <recommendedName>
        <fullName evidence="3">Squalene cyclase C-terminal domain-containing protein</fullName>
    </recommendedName>
</protein>
<sequence>MLAHPVVQNLILQAENWPNQPLKRHNDASHPLHVLGVLADFGLKKSDPGISDLVEKITAHSSPQGLLQTLLHVSPRYGGSAEPQWSWMLCDLPLILHALMAFGLNNHPLIQTNLNHLLSLVRDNGWPCACDSAWQGFRGPGRKDDPCPYATLISLRAFSLLPETHTWPEVQAGVDMLLNHWQMRKEKKYYLFGIGSDFGKLKYPLIWYDLLHILTVLSRFENARRDPRLQEMAALLASQKDPNGCFTPTSVWMAWKGWDFAQKKEPSPWLTLLSHRALSAIAHS</sequence>